<dbReference type="PANTHER" id="PTHR30461">
    <property type="entry name" value="DNA-INVERTASE FROM LAMBDOID PROPHAGE"/>
    <property type="match status" value="1"/>
</dbReference>
<dbReference type="PROSITE" id="PS51737">
    <property type="entry name" value="RECOMBINASE_DNA_BIND"/>
    <property type="match status" value="1"/>
</dbReference>
<keyword evidence="2" id="KW-1185">Reference proteome</keyword>
<protein>
    <submittedName>
        <fullName evidence="1">Uncharacterized protein</fullName>
    </submittedName>
</protein>
<evidence type="ECO:0000313" key="1">
    <source>
        <dbReference type="EMBL" id="BDI32562.1"/>
    </source>
</evidence>
<dbReference type="Proteomes" id="UP000287394">
    <property type="component" value="Chromosome"/>
</dbReference>
<dbReference type="InterPro" id="IPR050639">
    <property type="entry name" value="SSR_resolvase"/>
</dbReference>
<accession>A0A402D596</accession>
<proteinExistence type="predicted"/>
<dbReference type="AlphaFoldDB" id="A0A402D596"/>
<dbReference type="OrthoDB" id="9811097at2"/>
<evidence type="ECO:0000313" key="2">
    <source>
        <dbReference type="Proteomes" id="UP000287394"/>
    </source>
</evidence>
<dbReference type="CDD" id="cd00338">
    <property type="entry name" value="Ser_Recombinase"/>
    <property type="match status" value="1"/>
</dbReference>
<dbReference type="SMART" id="SM00857">
    <property type="entry name" value="Resolvase"/>
    <property type="match status" value="1"/>
</dbReference>
<dbReference type="Gene3D" id="3.40.50.1390">
    <property type="entry name" value="Resolvase, N-terminal catalytic domain"/>
    <property type="match status" value="1"/>
</dbReference>
<dbReference type="PROSITE" id="PS51736">
    <property type="entry name" value="RECOMBINASES_3"/>
    <property type="match status" value="1"/>
</dbReference>
<sequence>MTINKTRGAVLYTRVSSDGQEAHGTSPETQLDACRLKALDLGLPIVAEYYDGGISGAWLTQRHGMMQAIADIQAGRADTLICANMSRYSRDTEHQQVIKKAVQAAGGRIIFCDMNFDDTPEGDFAFGMMGQFAEYERKVIRKRTYSGFVKRAEHGIQSARRTSPFGYRIVTKADVLRGHYTHDQLGKYQIIESQAQIVRDLFAKYVAGTHSLNELAKELNSAGAPTPGGGKCWRSTNIRFMFLNPVYKGCAVFGRFDHDTDESRLGQVHQRTGKPLTSAHRMRPAAEDTWITFDCPALVSEDVWDYCAQQMQENKKLKSGNPNRVHMLTARVFCRECGAGMYHMSPTRQKSKKPGSTDVFEYPARYQCGVYRTSVVNLGKGNAACAPTGYYVQDIEERVISALEDACLRPAMVAALVAEYNQMSPATLDGDAIRRQLTALDRALKEIGQEEAAAVQAQIAGIRAGASPDVYQAVFAEIAARRQDLEKQRGVLAKSVNVHPSRGRAMSPKPVAITDILADVRIALTSPHVPGATKRDITGSVIEKVLPFKEGKNNGAEIFFKPGLFADETFADTVGTPSAVPEMSLFLAGNRQGSGRVPSGNSETTAPPEVTMLSKRVRFSDG</sequence>
<dbReference type="InterPro" id="IPR006119">
    <property type="entry name" value="Resolv_N"/>
</dbReference>
<dbReference type="PANTHER" id="PTHR30461:SF23">
    <property type="entry name" value="DNA RECOMBINASE-RELATED"/>
    <property type="match status" value="1"/>
</dbReference>
<dbReference type="SUPFAM" id="SSF53041">
    <property type="entry name" value="Resolvase-like"/>
    <property type="match status" value="1"/>
</dbReference>
<dbReference type="GO" id="GO:0003677">
    <property type="term" value="F:DNA binding"/>
    <property type="evidence" value="ECO:0007669"/>
    <property type="project" value="InterPro"/>
</dbReference>
<reference evidence="1 2" key="1">
    <citation type="journal article" date="2019" name="Int. J. Syst. Evol. Microbiol.">
        <title>Capsulimonas corticalis gen. nov., sp. nov., an aerobic capsulated bacterium, of a novel bacterial order, Capsulimonadales ord. nov., of the class Armatimonadia of the phylum Armatimonadetes.</title>
        <authorList>
            <person name="Li J."/>
            <person name="Kudo C."/>
            <person name="Tonouchi A."/>
        </authorList>
    </citation>
    <scope>NUCLEOTIDE SEQUENCE [LARGE SCALE GENOMIC DNA]</scope>
    <source>
        <strain evidence="1 2">AX-7</strain>
    </source>
</reference>
<dbReference type="EMBL" id="AP025739">
    <property type="protein sequence ID" value="BDI32562.1"/>
    <property type="molecule type" value="Genomic_DNA"/>
</dbReference>
<dbReference type="GO" id="GO:0000150">
    <property type="term" value="F:DNA strand exchange activity"/>
    <property type="evidence" value="ECO:0007669"/>
    <property type="project" value="InterPro"/>
</dbReference>
<dbReference type="Pfam" id="PF00239">
    <property type="entry name" value="Resolvase"/>
    <property type="match status" value="1"/>
</dbReference>
<dbReference type="InterPro" id="IPR036162">
    <property type="entry name" value="Resolvase-like_N_sf"/>
</dbReference>
<dbReference type="InterPro" id="IPR011109">
    <property type="entry name" value="DNA_bind_recombinase_dom"/>
</dbReference>
<dbReference type="Pfam" id="PF07508">
    <property type="entry name" value="Recombinase"/>
    <property type="match status" value="1"/>
</dbReference>
<dbReference type="InterPro" id="IPR038109">
    <property type="entry name" value="DNA_bind_recomb_sf"/>
</dbReference>
<dbReference type="Gene3D" id="3.90.1750.20">
    <property type="entry name" value="Putative Large Serine Recombinase, Chain B, Domain 2"/>
    <property type="match status" value="1"/>
</dbReference>
<organism evidence="1 2">
    <name type="scientific">Capsulimonas corticalis</name>
    <dbReference type="NCBI Taxonomy" id="2219043"/>
    <lineage>
        <taxon>Bacteria</taxon>
        <taxon>Bacillati</taxon>
        <taxon>Armatimonadota</taxon>
        <taxon>Armatimonadia</taxon>
        <taxon>Capsulimonadales</taxon>
        <taxon>Capsulimonadaceae</taxon>
        <taxon>Capsulimonas</taxon>
    </lineage>
</organism>
<name>A0A402D596_9BACT</name>
<dbReference type="KEGG" id="ccot:CCAX7_46130"/>
<gene>
    <name evidence="1" type="ORF">CCAX7_46130</name>
</gene>